<sequence length="249" mass="27739">MLAHVLVIVSLGYVIGQNPGASKGDFAKRLLDELSGIFGKQQTTTTPANTLIPPYHINAAHSPNILPEKSSVKTSSFPIWIEWINAIADLLRQNNDSPSLQNVPDDDYPHSSFSDDDETSRRFTFNGPSNFLSWRFDDYDGRPLNRDSETRYITPQRQLDTGGANFDRLIIAENEPLGNPFIGKFTRKGLDWSDGNLRVVNVQGNKLLGSELAVRDRSIDIPVQSWLDALNSVFKPSSRTAPLTAQNVR</sequence>
<evidence type="ECO:0000313" key="4">
    <source>
        <dbReference type="Proteomes" id="UP000031036"/>
    </source>
</evidence>
<accession>A0A0B2W1S3</accession>
<proteinExistence type="predicted"/>
<dbReference type="OrthoDB" id="5826202at2759"/>
<comment type="caution">
    <text evidence="3">The sequence shown here is derived from an EMBL/GenBank/DDBJ whole genome shotgun (WGS) entry which is preliminary data.</text>
</comment>
<dbReference type="Proteomes" id="UP000031036">
    <property type="component" value="Unassembled WGS sequence"/>
</dbReference>
<protein>
    <submittedName>
        <fullName evidence="3">Uncharacterized protein</fullName>
    </submittedName>
</protein>
<gene>
    <name evidence="3" type="ORF">Tcan_05361</name>
</gene>
<evidence type="ECO:0000313" key="3">
    <source>
        <dbReference type="EMBL" id="KHN87567.1"/>
    </source>
</evidence>
<dbReference type="STRING" id="6265.A0A0B2W1S3"/>
<reference evidence="3 4" key="1">
    <citation type="submission" date="2014-11" db="EMBL/GenBank/DDBJ databases">
        <title>Genetic blueprint of the zoonotic pathogen Toxocara canis.</title>
        <authorList>
            <person name="Zhu X.-Q."/>
            <person name="Korhonen P.K."/>
            <person name="Cai H."/>
            <person name="Young N.D."/>
            <person name="Nejsum P."/>
            <person name="von Samson-Himmelstjerna G."/>
            <person name="Boag P.R."/>
            <person name="Tan P."/>
            <person name="Li Q."/>
            <person name="Min J."/>
            <person name="Yang Y."/>
            <person name="Wang X."/>
            <person name="Fang X."/>
            <person name="Hall R.S."/>
            <person name="Hofmann A."/>
            <person name="Sternberg P.W."/>
            <person name="Jex A.R."/>
            <person name="Gasser R.B."/>
        </authorList>
    </citation>
    <scope>NUCLEOTIDE SEQUENCE [LARGE SCALE GENOMIC DNA]</scope>
    <source>
        <strain evidence="3">PN_DK_2014</strain>
    </source>
</reference>
<dbReference type="AlphaFoldDB" id="A0A0B2W1S3"/>
<organism evidence="3 4">
    <name type="scientific">Toxocara canis</name>
    <name type="common">Canine roundworm</name>
    <dbReference type="NCBI Taxonomy" id="6265"/>
    <lineage>
        <taxon>Eukaryota</taxon>
        <taxon>Metazoa</taxon>
        <taxon>Ecdysozoa</taxon>
        <taxon>Nematoda</taxon>
        <taxon>Chromadorea</taxon>
        <taxon>Rhabditida</taxon>
        <taxon>Spirurina</taxon>
        <taxon>Ascaridomorpha</taxon>
        <taxon>Ascaridoidea</taxon>
        <taxon>Toxocaridae</taxon>
        <taxon>Toxocara</taxon>
    </lineage>
</organism>
<dbReference type="EMBL" id="JPKZ01000419">
    <property type="protein sequence ID" value="KHN87567.1"/>
    <property type="molecule type" value="Genomic_DNA"/>
</dbReference>
<keyword evidence="4" id="KW-1185">Reference proteome</keyword>
<name>A0A0B2W1S3_TOXCA</name>
<feature type="signal peptide" evidence="2">
    <location>
        <begin position="1"/>
        <end position="16"/>
    </location>
</feature>
<evidence type="ECO:0000256" key="1">
    <source>
        <dbReference type="SAM" id="MobiDB-lite"/>
    </source>
</evidence>
<evidence type="ECO:0000256" key="2">
    <source>
        <dbReference type="SAM" id="SignalP"/>
    </source>
</evidence>
<feature type="region of interest" description="Disordered" evidence="1">
    <location>
        <begin position="97"/>
        <end position="121"/>
    </location>
</feature>
<feature type="chain" id="PRO_5002095722" evidence="2">
    <location>
        <begin position="17"/>
        <end position="249"/>
    </location>
</feature>
<keyword evidence="2" id="KW-0732">Signal</keyword>